<dbReference type="EMBL" id="ANMI01000042">
    <property type="protein sequence ID" value="EPC31973.1"/>
    <property type="molecule type" value="Genomic_DNA"/>
</dbReference>
<gene>
    <name evidence="2" type="ORF">Lpp22_0536</name>
    <name evidence="1" type="ORF">Lpp22_0725</name>
</gene>
<dbReference type="Proteomes" id="UP000014257">
    <property type="component" value="Unassembled WGS sequence"/>
</dbReference>
<dbReference type="EMBL" id="ANMI01000063">
    <property type="protein sequence ID" value="EPC31328.1"/>
    <property type="molecule type" value="Genomic_DNA"/>
</dbReference>
<protein>
    <submittedName>
        <fullName evidence="2">Uncharacterized protein</fullName>
    </submittedName>
</protein>
<organism evidence="2 3">
    <name type="scientific">Lacticaseibacillus paracasei subsp. paracasei Lpp22</name>
    <dbReference type="NCBI Taxonomy" id="1256221"/>
    <lineage>
        <taxon>Bacteria</taxon>
        <taxon>Bacillati</taxon>
        <taxon>Bacillota</taxon>
        <taxon>Bacilli</taxon>
        <taxon>Lactobacillales</taxon>
        <taxon>Lactobacillaceae</taxon>
        <taxon>Lacticaseibacillus</taxon>
    </lineage>
</organism>
<evidence type="ECO:0000313" key="1">
    <source>
        <dbReference type="EMBL" id="EPC31328.1"/>
    </source>
</evidence>
<proteinExistence type="predicted"/>
<evidence type="ECO:0000313" key="2">
    <source>
        <dbReference type="EMBL" id="EPC31973.1"/>
    </source>
</evidence>
<name>A0A8E0IBC4_LACPA</name>
<reference evidence="2 3" key="1">
    <citation type="journal article" date="2013" name="PLoS ONE">
        <title>Lactobacillus paracasei comparative genomics: towards species pan-genome definition and exploitation of diversity.</title>
        <authorList>
            <person name="Smokvina T."/>
            <person name="Wels M."/>
            <person name="Polka J."/>
            <person name="Chervaux C."/>
            <person name="Brisse S."/>
            <person name="Boekhorst J."/>
            <person name="van Hylckama Vlieg J.E."/>
            <person name="Siezen R.J."/>
        </authorList>
    </citation>
    <scope>NUCLEOTIDE SEQUENCE [LARGE SCALE GENOMIC DNA]</scope>
    <source>
        <strain evidence="2 3">Lpp22</strain>
    </source>
</reference>
<comment type="caution">
    <text evidence="2">The sequence shown here is derived from an EMBL/GenBank/DDBJ whole genome shotgun (WGS) entry which is preliminary data.</text>
</comment>
<sequence>MNPTHDRGVMNSDTPIPKQFNDVTIAETESEIVANGY</sequence>
<evidence type="ECO:0000313" key="3">
    <source>
        <dbReference type="Proteomes" id="UP000014257"/>
    </source>
</evidence>
<accession>A0A8E0IBC4</accession>
<dbReference type="AlphaFoldDB" id="A0A8E0IBC4"/>